<dbReference type="EMBL" id="PNEN01000567">
    <property type="protein sequence ID" value="PPJ54303.1"/>
    <property type="molecule type" value="Genomic_DNA"/>
</dbReference>
<feature type="domain" description="N-acetyltransferase" evidence="3">
    <location>
        <begin position="15"/>
        <end position="163"/>
    </location>
</feature>
<evidence type="ECO:0000313" key="5">
    <source>
        <dbReference type="Proteomes" id="UP000237631"/>
    </source>
</evidence>
<dbReference type="STRING" id="357750.A0A2S6C3L9"/>
<dbReference type="PANTHER" id="PTHR43877:SF2">
    <property type="entry name" value="AMINOALKYLPHOSPHONATE N-ACETYLTRANSFERASE-RELATED"/>
    <property type="match status" value="1"/>
</dbReference>
<protein>
    <recommendedName>
        <fullName evidence="3">N-acetyltransferase domain-containing protein</fullName>
    </recommendedName>
</protein>
<proteinExistence type="predicted"/>
<dbReference type="Pfam" id="PF00583">
    <property type="entry name" value="Acetyltransf_1"/>
    <property type="match status" value="1"/>
</dbReference>
<dbReference type="CDD" id="cd04301">
    <property type="entry name" value="NAT_SF"/>
    <property type="match status" value="1"/>
</dbReference>
<dbReference type="Gene3D" id="3.40.630.30">
    <property type="match status" value="1"/>
</dbReference>
<keyword evidence="2" id="KW-0012">Acyltransferase</keyword>
<dbReference type="AlphaFoldDB" id="A0A2S6C3L9"/>
<reference evidence="5" key="1">
    <citation type="journal article" date="2017" name="bioRxiv">
        <title>Conservation of a gene cluster reveals novel cercosporin biosynthetic mechanisms and extends production to the genus Colletotrichum.</title>
        <authorList>
            <person name="de Jonge R."/>
            <person name="Ebert M.K."/>
            <person name="Huitt-Roehl C.R."/>
            <person name="Pal P."/>
            <person name="Suttle J.C."/>
            <person name="Spanner R.E."/>
            <person name="Neubauer J.D."/>
            <person name="Jurick W.M.II."/>
            <person name="Stott K.A."/>
            <person name="Secor G.A."/>
            <person name="Thomma B.P.H.J."/>
            <person name="Van de Peer Y."/>
            <person name="Townsend C.A."/>
            <person name="Bolton M.D."/>
        </authorList>
    </citation>
    <scope>NUCLEOTIDE SEQUENCE [LARGE SCALE GENOMIC DNA]</scope>
    <source>
        <strain evidence="5">CBS538.71</strain>
    </source>
</reference>
<dbReference type="SUPFAM" id="SSF55729">
    <property type="entry name" value="Acyl-CoA N-acyltransferases (Nat)"/>
    <property type="match status" value="1"/>
</dbReference>
<dbReference type="GO" id="GO:0016747">
    <property type="term" value="F:acyltransferase activity, transferring groups other than amino-acyl groups"/>
    <property type="evidence" value="ECO:0007669"/>
    <property type="project" value="InterPro"/>
</dbReference>
<name>A0A2S6C3L9_9PEZI</name>
<keyword evidence="5" id="KW-1185">Reference proteome</keyword>
<keyword evidence="1" id="KW-0808">Transferase</keyword>
<dbReference type="InterPro" id="IPR016181">
    <property type="entry name" value="Acyl_CoA_acyltransferase"/>
</dbReference>
<dbReference type="InterPro" id="IPR050832">
    <property type="entry name" value="Bact_Acetyltransf"/>
</dbReference>
<dbReference type="Proteomes" id="UP000237631">
    <property type="component" value="Unassembled WGS sequence"/>
</dbReference>
<dbReference type="PROSITE" id="PS51186">
    <property type="entry name" value="GNAT"/>
    <property type="match status" value="1"/>
</dbReference>
<evidence type="ECO:0000259" key="3">
    <source>
        <dbReference type="PROSITE" id="PS51186"/>
    </source>
</evidence>
<organism evidence="4 5">
    <name type="scientific">Cercospora berteroae</name>
    <dbReference type="NCBI Taxonomy" id="357750"/>
    <lineage>
        <taxon>Eukaryota</taxon>
        <taxon>Fungi</taxon>
        <taxon>Dikarya</taxon>
        <taxon>Ascomycota</taxon>
        <taxon>Pezizomycotina</taxon>
        <taxon>Dothideomycetes</taxon>
        <taxon>Dothideomycetidae</taxon>
        <taxon>Mycosphaerellales</taxon>
        <taxon>Mycosphaerellaceae</taxon>
        <taxon>Cercospora</taxon>
    </lineage>
</organism>
<dbReference type="PANTHER" id="PTHR43877">
    <property type="entry name" value="AMINOALKYLPHOSPHONATE N-ACETYLTRANSFERASE-RELATED-RELATED"/>
    <property type="match status" value="1"/>
</dbReference>
<evidence type="ECO:0000313" key="4">
    <source>
        <dbReference type="EMBL" id="PPJ54303.1"/>
    </source>
</evidence>
<accession>A0A2S6C3L9</accession>
<comment type="caution">
    <text evidence="4">The sequence shown here is derived from an EMBL/GenBank/DDBJ whole genome shotgun (WGS) entry which is preliminary data.</text>
</comment>
<dbReference type="OrthoDB" id="41532at2759"/>
<sequence>MDDSPPPTPMSTENLEVRVTSWKDPDGALLRLRQLEETLSEWPTEPIPPASLDPLPTVVVLLKEGRAVACGGLQPLSTRIAELRRFYVLPEWRGRQHGVSDFLLQQLEEEALKRGYTILTLELGIELRRARAFSERHGFVQIPLYGPYIGAEGVSVCYEKRLLNPPF</sequence>
<evidence type="ECO:0000256" key="2">
    <source>
        <dbReference type="ARBA" id="ARBA00023315"/>
    </source>
</evidence>
<dbReference type="InterPro" id="IPR000182">
    <property type="entry name" value="GNAT_dom"/>
</dbReference>
<evidence type="ECO:0000256" key="1">
    <source>
        <dbReference type="ARBA" id="ARBA00022679"/>
    </source>
</evidence>
<gene>
    <name evidence="4" type="ORF">CBER1_06122</name>
</gene>